<reference evidence="2 3" key="1">
    <citation type="journal article" date="2019" name="Sci. Rep.">
        <title>Orb-weaving spider Araneus ventricosus genome elucidates the spidroin gene catalogue.</title>
        <authorList>
            <person name="Kono N."/>
            <person name="Nakamura H."/>
            <person name="Ohtoshi R."/>
            <person name="Moran D.A.P."/>
            <person name="Shinohara A."/>
            <person name="Yoshida Y."/>
            <person name="Fujiwara M."/>
            <person name="Mori M."/>
            <person name="Tomita M."/>
            <person name="Arakawa K."/>
        </authorList>
    </citation>
    <scope>NUCLEOTIDE SEQUENCE [LARGE SCALE GENOMIC DNA]</scope>
</reference>
<dbReference type="EMBL" id="BGPR01027821">
    <property type="protein sequence ID" value="GBN98607.1"/>
    <property type="molecule type" value="Genomic_DNA"/>
</dbReference>
<dbReference type="AlphaFoldDB" id="A0A4Y2TDJ3"/>
<organism evidence="2 3">
    <name type="scientific">Araneus ventricosus</name>
    <name type="common">Orbweaver spider</name>
    <name type="synonym">Epeira ventricosa</name>
    <dbReference type="NCBI Taxonomy" id="182803"/>
    <lineage>
        <taxon>Eukaryota</taxon>
        <taxon>Metazoa</taxon>
        <taxon>Ecdysozoa</taxon>
        <taxon>Arthropoda</taxon>
        <taxon>Chelicerata</taxon>
        <taxon>Arachnida</taxon>
        <taxon>Araneae</taxon>
        <taxon>Araneomorphae</taxon>
        <taxon>Entelegynae</taxon>
        <taxon>Araneoidea</taxon>
        <taxon>Araneidae</taxon>
        <taxon>Araneus</taxon>
    </lineage>
</organism>
<evidence type="ECO:0000256" key="1">
    <source>
        <dbReference type="SAM" id="MobiDB-lite"/>
    </source>
</evidence>
<evidence type="ECO:0000313" key="3">
    <source>
        <dbReference type="Proteomes" id="UP000499080"/>
    </source>
</evidence>
<evidence type="ECO:0000313" key="2">
    <source>
        <dbReference type="EMBL" id="GBN98607.1"/>
    </source>
</evidence>
<comment type="caution">
    <text evidence="2">The sequence shown here is derived from an EMBL/GenBank/DDBJ whole genome shotgun (WGS) entry which is preliminary data.</text>
</comment>
<accession>A0A4Y2TDJ3</accession>
<keyword evidence="3" id="KW-1185">Reference proteome</keyword>
<gene>
    <name evidence="2" type="ORF">AVEN_14863_1</name>
</gene>
<feature type="region of interest" description="Disordered" evidence="1">
    <location>
        <begin position="1"/>
        <end position="24"/>
    </location>
</feature>
<proteinExistence type="predicted"/>
<sequence length="112" mass="13022">MKDRPPRQHSQALRPPHYNPHKERFMLRPTPVLPGYDLSSEMGPKSHATIIVPIRMARTCLLMRQLLIRELAVENRKRKMETEYTSIIRRYTSRSCSGTALASIKIRSLHNS</sequence>
<dbReference type="Proteomes" id="UP000499080">
    <property type="component" value="Unassembled WGS sequence"/>
</dbReference>
<protein>
    <submittedName>
        <fullName evidence="2">Uncharacterized protein</fullName>
    </submittedName>
</protein>
<name>A0A4Y2TDJ3_ARAVE</name>